<reference evidence="4" key="1">
    <citation type="submission" date="2003-08" db="EMBL/GenBank/DDBJ databases">
        <authorList>
            <person name="Birren B."/>
            <person name="Nusbaum C."/>
            <person name="Abebe A."/>
            <person name="Abouelleil A."/>
            <person name="Adekoya E."/>
            <person name="Ait-zahra M."/>
            <person name="Allen N."/>
            <person name="Allen T."/>
            <person name="An P."/>
            <person name="Anderson M."/>
            <person name="Anderson S."/>
            <person name="Arachchi H."/>
            <person name="Armbruster J."/>
            <person name="Bachantsang P."/>
            <person name="Baldwin J."/>
            <person name="Barry A."/>
            <person name="Bayul T."/>
            <person name="Blitshsteyn B."/>
            <person name="Bloom T."/>
            <person name="Blye J."/>
            <person name="Boguslavskiy L."/>
            <person name="Borowsky M."/>
            <person name="Boukhgalter B."/>
            <person name="Brunache A."/>
            <person name="Butler J."/>
            <person name="Calixte N."/>
            <person name="Calvo S."/>
            <person name="Camarata J."/>
            <person name="Campo K."/>
            <person name="Chang J."/>
            <person name="Cheshatsang Y."/>
            <person name="Citroen M."/>
            <person name="Collymore A."/>
            <person name="Considine T."/>
            <person name="Cook A."/>
            <person name="Cooke P."/>
            <person name="Corum B."/>
            <person name="Cuomo C."/>
            <person name="David R."/>
            <person name="Dawoe T."/>
            <person name="Degray S."/>
            <person name="Dodge S."/>
            <person name="Dooley K."/>
            <person name="Dorje P."/>
            <person name="Dorjee K."/>
            <person name="Dorris L."/>
            <person name="Duffey N."/>
            <person name="Dupes A."/>
            <person name="Elkins T."/>
            <person name="Engels R."/>
            <person name="Erickson J."/>
            <person name="Farina A."/>
            <person name="Faro S."/>
            <person name="Ferreira P."/>
            <person name="Fischer H."/>
            <person name="Fitzgerald M."/>
            <person name="Foley K."/>
            <person name="Gage D."/>
            <person name="Galagan J."/>
            <person name="Gearin G."/>
            <person name="Gnerre S."/>
            <person name="Gnirke A."/>
            <person name="Goyette A."/>
            <person name="Graham J."/>
            <person name="Grandbois E."/>
            <person name="Gyaltsen K."/>
            <person name="Hafez N."/>
            <person name="Hagopian D."/>
            <person name="Hagos B."/>
            <person name="Hall J."/>
            <person name="Hatcher B."/>
            <person name="Heller A."/>
            <person name="Higgins H."/>
            <person name="Honan T."/>
            <person name="Horn A."/>
            <person name="Houde N."/>
            <person name="Hughes L."/>
            <person name="Hulme W."/>
            <person name="Husby E."/>
            <person name="Iliev I."/>
            <person name="Jaffe D."/>
            <person name="Jones C."/>
            <person name="Kamal M."/>
            <person name="Kamat A."/>
            <person name="Kamvysselis M."/>
            <person name="Karlsson E."/>
            <person name="Kells C."/>
            <person name="Kieu A."/>
            <person name="Kisner P."/>
            <person name="Kodira C."/>
            <person name="Kulbokas E."/>
            <person name="Labutti K."/>
            <person name="Lama D."/>
            <person name="Landers T."/>
            <person name="Leger J."/>
            <person name="Levine S."/>
            <person name="Lewis D."/>
            <person name="Lewis T."/>
            <person name="Lindblad-toh K."/>
            <person name="Liu X."/>
            <person name="Lokyitsang T."/>
            <person name="Lokyitsang Y."/>
            <person name="Lucien O."/>
            <person name="Lui A."/>
            <person name="Ma L.J."/>
            <person name="Mabbitt R."/>
            <person name="Macdonald J."/>
            <person name="Maclean C."/>
            <person name="Major J."/>
            <person name="Manning J."/>
            <person name="Marabella R."/>
            <person name="Maru K."/>
            <person name="Matthews C."/>
            <person name="Mauceli E."/>
            <person name="Mccarthy M."/>
            <person name="Mcdonough S."/>
            <person name="Mcghee T."/>
            <person name="Meldrim J."/>
            <person name="Meneus L."/>
            <person name="Mesirov J."/>
            <person name="Mihalev A."/>
            <person name="Mihova T."/>
            <person name="Mikkelsen T."/>
            <person name="Mlenga V."/>
            <person name="Moru K."/>
            <person name="Mozes J."/>
            <person name="Mulrain L."/>
            <person name="Munson G."/>
            <person name="Naylor J."/>
            <person name="Newes C."/>
            <person name="Nguyen C."/>
            <person name="Nguyen N."/>
            <person name="Nguyen T."/>
            <person name="Nicol R."/>
            <person name="Nielsen C."/>
            <person name="Nizzari M."/>
            <person name="Norbu C."/>
            <person name="Norbu N."/>
            <person name="O'donnell P."/>
            <person name="Okoawo O."/>
            <person name="O'leary S."/>
            <person name="Omotosho B."/>
            <person name="O'neill K."/>
            <person name="Osman S."/>
            <person name="Parker S."/>
            <person name="Perrin D."/>
            <person name="Phunkhang P."/>
            <person name="Piqani B."/>
            <person name="Purcell S."/>
            <person name="Rachupka T."/>
            <person name="Ramasamy U."/>
            <person name="Rameau R."/>
            <person name="Ray V."/>
            <person name="Raymond C."/>
            <person name="Retta R."/>
            <person name="Richardson S."/>
            <person name="Rise C."/>
            <person name="Rodriguez J."/>
            <person name="Rogers J."/>
            <person name="Rogov P."/>
            <person name="Rutman M."/>
            <person name="Schupbach R."/>
            <person name="Seaman C."/>
            <person name="Settipalli S."/>
            <person name="Sharpe T."/>
            <person name="Sheridan J."/>
            <person name="Sherpa N."/>
            <person name="Shi J."/>
            <person name="Smirnov S."/>
            <person name="Smith C."/>
            <person name="Sougnez C."/>
            <person name="Spencer B."/>
            <person name="Stalker J."/>
            <person name="Stange-thomann N."/>
            <person name="Stavropoulos S."/>
            <person name="Stetson K."/>
            <person name="Stone C."/>
            <person name="Stone S."/>
            <person name="Stubbs M."/>
            <person name="Talamas J."/>
            <person name="Tchuinga P."/>
            <person name="Tenzing P."/>
            <person name="Tesfaye S."/>
            <person name="Theodore J."/>
            <person name="Thoulutsang Y."/>
            <person name="Topham K."/>
            <person name="Towey S."/>
            <person name="Tsamla T."/>
            <person name="Tsomo N."/>
            <person name="Vallee D."/>
            <person name="Vassiliev H."/>
            <person name="Venkataraman V."/>
            <person name="Vinson J."/>
            <person name="Vo A."/>
            <person name="Wade C."/>
            <person name="Wang S."/>
            <person name="Wangchuk T."/>
            <person name="Wangdi T."/>
            <person name="Whittaker C."/>
            <person name="Wilkinson J."/>
            <person name="Wu Y."/>
            <person name="Wyman D."/>
            <person name="Yadav S."/>
            <person name="Yang S."/>
            <person name="Yang X."/>
            <person name="Yeager S."/>
            <person name="Yee E."/>
            <person name="Young G."/>
            <person name="Zainoun J."/>
            <person name="Zembeck L."/>
            <person name="Zimmer A."/>
            <person name="Zody M."/>
            <person name="Lander E."/>
        </authorList>
    </citation>
    <scope>NUCLEOTIDE SEQUENCE [LARGE SCALE GENOMIC DNA]</scope>
</reference>
<protein>
    <submittedName>
        <fullName evidence="3">Uncharacterized protein</fullName>
    </submittedName>
</protein>
<keyword evidence="2" id="KW-0812">Transmembrane</keyword>
<dbReference type="GeneTree" id="ENSGT00390000010824"/>
<feature type="compositionally biased region" description="Basic residues" evidence="1">
    <location>
        <begin position="31"/>
        <end position="44"/>
    </location>
</feature>
<dbReference type="AlphaFoldDB" id="H2Y4Z9"/>
<evidence type="ECO:0000256" key="1">
    <source>
        <dbReference type="SAM" id="MobiDB-lite"/>
    </source>
</evidence>
<keyword evidence="2" id="KW-1133">Transmembrane helix</keyword>
<proteinExistence type="predicted"/>
<keyword evidence="2" id="KW-0472">Membrane</keyword>
<reference evidence="3" key="3">
    <citation type="submission" date="2025-09" db="UniProtKB">
        <authorList>
            <consortium name="Ensembl"/>
        </authorList>
    </citation>
    <scope>IDENTIFICATION</scope>
</reference>
<keyword evidence="4" id="KW-1185">Reference proteome</keyword>
<sequence length="153" mass="16956">MPSDVALEVGGNSNEEIVNSHDPLVETTPHKDHKHHHHHHGKHKKKKHHVGGLIIQTLPPSPADCCDFLDPVCNNDLHLAIVTTLCCWLFLGVIPILFGFLSIHYAIKASKTKDEEVKARYSRISRNISWIGMLLITIVVTLAVVILATCGIL</sequence>
<dbReference type="Ensembl" id="ENSCSAVT00000000402.1">
    <property type="protein sequence ID" value="ENSCSAVP00000000397.1"/>
    <property type="gene ID" value="ENSCSAVG00000000228.1"/>
</dbReference>
<dbReference type="Proteomes" id="UP000007875">
    <property type="component" value="Unassembled WGS sequence"/>
</dbReference>
<feature type="transmembrane region" description="Helical" evidence="2">
    <location>
        <begin position="128"/>
        <end position="148"/>
    </location>
</feature>
<reference evidence="3" key="2">
    <citation type="submission" date="2025-08" db="UniProtKB">
        <authorList>
            <consortium name="Ensembl"/>
        </authorList>
    </citation>
    <scope>IDENTIFICATION</scope>
</reference>
<evidence type="ECO:0000256" key="2">
    <source>
        <dbReference type="SAM" id="Phobius"/>
    </source>
</evidence>
<feature type="region of interest" description="Disordered" evidence="1">
    <location>
        <begin position="24"/>
        <end position="44"/>
    </location>
</feature>
<dbReference type="HOGENOM" id="CLU_1748991_0_0_1"/>
<name>H2Y4Z9_CIOSA</name>
<dbReference type="OMA" id="CCDFLDP"/>
<feature type="transmembrane region" description="Helical" evidence="2">
    <location>
        <begin position="77"/>
        <end position="107"/>
    </location>
</feature>
<organism evidence="3 4">
    <name type="scientific">Ciona savignyi</name>
    <name type="common">Pacific transparent sea squirt</name>
    <dbReference type="NCBI Taxonomy" id="51511"/>
    <lineage>
        <taxon>Eukaryota</taxon>
        <taxon>Metazoa</taxon>
        <taxon>Chordata</taxon>
        <taxon>Tunicata</taxon>
        <taxon>Ascidiacea</taxon>
        <taxon>Phlebobranchia</taxon>
        <taxon>Cionidae</taxon>
        <taxon>Ciona</taxon>
    </lineage>
</organism>
<evidence type="ECO:0000313" key="3">
    <source>
        <dbReference type="Ensembl" id="ENSCSAVP00000000397.1"/>
    </source>
</evidence>
<evidence type="ECO:0000313" key="4">
    <source>
        <dbReference type="Proteomes" id="UP000007875"/>
    </source>
</evidence>
<dbReference type="InParanoid" id="H2Y4Z9"/>
<accession>H2Y4Z9</accession>